<gene>
    <name evidence="2" type="ORF">SanaruYs_13160</name>
</gene>
<dbReference type="InterPro" id="IPR045494">
    <property type="entry name" value="DUF6436"/>
</dbReference>
<dbReference type="InterPro" id="IPR036249">
    <property type="entry name" value="Thioredoxin-like_sf"/>
</dbReference>
<organism evidence="2 3">
    <name type="scientific">Chryseotalea sanaruensis</name>
    <dbReference type="NCBI Taxonomy" id="2482724"/>
    <lineage>
        <taxon>Bacteria</taxon>
        <taxon>Pseudomonadati</taxon>
        <taxon>Bacteroidota</taxon>
        <taxon>Cytophagia</taxon>
        <taxon>Cytophagales</taxon>
        <taxon>Chryseotaleaceae</taxon>
        <taxon>Chryseotalea</taxon>
    </lineage>
</organism>
<dbReference type="SUPFAM" id="SSF52833">
    <property type="entry name" value="Thioredoxin-like"/>
    <property type="match status" value="1"/>
</dbReference>
<dbReference type="Gene3D" id="3.40.30.10">
    <property type="entry name" value="Glutaredoxin"/>
    <property type="match status" value="1"/>
</dbReference>
<dbReference type="Pfam" id="PF20029">
    <property type="entry name" value="DUF6436"/>
    <property type="match status" value="1"/>
</dbReference>
<reference evidence="2 3" key="1">
    <citation type="submission" date="2018-11" db="EMBL/GenBank/DDBJ databases">
        <title>Chryseotalea sanarue gen. nov., sp., nov., a member of the family Cytophagaceae, isolated from a brackish lake in Hamamatsu Japan.</title>
        <authorList>
            <person name="Maejima Y."/>
            <person name="Iino T."/>
            <person name="Muraguchi Y."/>
            <person name="Fukuda K."/>
            <person name="Ohkuma M."/>
            <person name="Moriuchi R."/>
            <person name="Dohra H."/>
            <person name="Kimbara K."/>
            <person name="Shintani M."/>
        </authorList>
    </citation>
    <scope>NUCLEOTIDE SEQUENCE [LARGE SCALE GENOMIC DNA]</scope>
    <source>
        <strain evidence="2 3">Ys</strain>
    </source>
</reference>
<name>A0A401U888_9BACT</name>
<evidence type="ECO:0000313" key="2">
    <source>
        <dbReference type="EMBL" id="GCC51096.1"/>
    </source>
</evidence>
<dbReference type="EMBL" id="BHXQ01000002">
    <property type="protein sequence ID" value="GCC51096.1"/>
    <property type="molecule type" value="Genomic_DNA"/>
</dbReference>
<dbReference type="AlphaFoldDB" id="A0A401U888"/>
<proteinExistence type="predicted"/>
<keyword evidence="3" id="KW-1185">Reference proteome</keyword>
<evidence type="ECO:0000259" key="1">
    <source>
        <dbReference type="Pfam" id="PF20029"/>
    </source>
</evidence>
<feature type="domain" description="DUF6436" evidence="1">
    <location>
        <begin position="39"/>
        <end position="176"/>
    </location>
</feature>
<sequence>MGFLFWQQEMKYVLPTPVPIGYSAKLPEAVVSLPTTNSFPNNQALYFHFFNPDCPCSRFNLKHFKTLKKQFETQVKIYAVIPAYADFEYAKEMLDDESIIVIQDTDDALANACGVYATPQAVVIDSQRKLFYRGNYNRTRYCTLKESNYAEIALTALVKGQKPPVFNAFATQSYGCELPNDL</sequence>
<evidence type="ECO:0000313" key="3">
    <source>
        <dbReference type="Proteomes" id="UP000288227"/>
    </source>
</evidence>
<accession>A0A401U888</accession>
<comment type="caution">
    <text evidence="2">The sequence shown here is derived from an EMBL/GenBank/DDBJ whole genome shotgun (WGS) entry which is preliminary data.</text>
</comment>
<protein>
    <recommendedName>
        <fullName evidence="1">DUF6436 domain-containing protein</fullName>
    </recommendedName>
</protein>
<dbReference type="Proteomes" id="UP000288227">
    <property type="component" value="Unassembled WGS sequence"/>
</dbReference>